<dbReference type="GO" id="GO:0005634">
    <property type="term" value="C:nucleus"/>
    <property type="evidence" value="ECO:0007669"/>
    <property type="project" value="UniProtKB-SubCell"/>
</dbReference>
<evidence type="ECO:0000313" key="5">
    <source>
        <dbReference type="Proteomes" id="UP000735302"/>
    </source>
</evidence>
<dbReference type="PANTHER" id="PTHR13129:SF4">
    <property type="entry name" value="DDB1- AND CUL4-ASSOCIATED FACTOR 1"/>
    <property type="match status" value="1"/>
</dbReference>
<comment type="caution">
    <text evidence="4">The sequence shown here is derived from an EMBL/GenBank/DDBJ whole genome shotgun (WGS) entry which is preliminary data.</text>
</comment>
<keyword evidence="4" id="KW-0251">Elongation factor</keyword>
<name>A0AAV3Y0N4_9GAST</name>
<dbReference type="EMBL" id="BLXT01000368">
    <property type="protein sequence ID" value="GFN76202.1"/>
    <property type="molecule type" value="Genomic_DNA"/>
</dbReference>
<sequence length="631" mass="70906">MAQPNRNMPSNDNVTKFQSVLEDWTTKFNSSVNFDPIPSLDKLAELLEHETEEFYKMDPDPLDDRSPGRQIASSGLGQMMKIVFKNDDFMNAIVGSYLLDGQYRDGGPLFTASCRVLLDLLPGLETSVPFRETEGVVERLYHWAENAEEPLKSYATGLLSGAMELNDVAVKFREESMHLVPVMLQRLHSLVKEGKTEMQAHGTEAETGQGDRAGKSPRHFASIAVDGSKSPGTSNKSSQIMSEHGDSRASLKRSLSPVFSNQFKRSRNSSEGLSFFDAEHSNSSWAELQPLVIGSYSLHPLTNSMKQRLILQYLTPLGDYHELLSPILEHNAMDLIFHYIDLSANKDVRLAFDSLRFLSVILCHKKFAAEFITRGGIQRLLKIHRPSIAATGVSLCFYYITYFEDATERMCMLPEHVLSEVVSYNLWLMECSHDSSRCHACLFFSQSFPYKIILHLFDEKDGLRCLINAISTLSILTQDGQGNASDDELHQMRQAARLVTEAVRKYFEVHTILKADELRCLHLHDGRSSLKESKSVKGCKYSLEENMDVLLEFLPPKSNWAPEIALHKLGGVLIMCSLVALSPEWDAYQGKGDTVMAALDVLAMCAVSHRTQLMLANTLELHDNVRSPVMR</sequence>
<dbReference type="GO" id="GO:0003746">
    <property type="term" value="F:translation elongation factor activity"/>
    <property type="evidence" value="ECO:0007669"/>
    <property type="project" value="UniProtKB-KW"/>
</dbReference>
<evidence type="ECO:0000256" key="2">
    <source>
        <dbReference type="ARBA" id="ARBA00023242"/>
    </source>
</evidence>
<protein>
    <submittedName>
        <fullName evidence="4">Transcription elongation factor spt6</fullName>
    </submittedName>
</protein>
<dbReference type="GO" id="GO:0016567">
    <property type="term" value="P:protein ubiquitination"/>
    <property type="evidence" value="ECO:0007669"/>
    <property type="project" value="InterPro"/>
</dbReference>
<gene>
    <name evidence="4" type="ORF">PoB_000270800</name>
</gene>
<dbReference type="AlphaFoldDB" id="A0AAV3Y0N4"/>
<evidence type="ECO:0000256" key="3">
    <source>
        <dbReference type="SAM" id="MobiDB-lite"/>
    </source>
</evidence>
<organism evidence="4 5">
    <name type="scientific">Plakobranchus ocellatus</name>
    <dbReference type="NCBI Taxonomy" id="259542"/>
    <lineage>
        <taxon>Eukaryota</taxon>
        <taxon>Metazoa</taxon>
        <taxon>Spiralia</taxon>
        <taxon>Lophotrochozoa</taxon>
        <taxon>Mollusca</taxon>
        <taxon>Gastropoda</taxon>
        <taxon>Heterobranchia</taxon>
        <taxon>Euthyneura</taxon>
        <taxon>Panpulmonata</taxon>
        <taxon>Sacoglossa</taxon>
        <taxon>Placobranchoidea</taxon>
        <taxon>Plakobranchidae</taxon>
        <taxon>Plakobranchus</taxon>
    </lineage>
</organism>
<feature type="region of interest" description="Disordered" evidence="3">
    <location>
        <begin position="196"/>
        <end position="248"/>
    </location>
</feature>
<evidence type="ECO:0000256" key="1">
    <source>
        <dbReference type="ARBA" id="ARBA00004123"/>
    </source>
</evidence>
<feature type="compositionally biased region" description="Polar residues" evidence="3">
    <location>
        <begin position="230"/>
        <end position="241"/>
    </location>
</feature>
<dbReference type="Proteomes" id="UP000735302">
    <property type="component" value="Unassembled WGS sequence"/>
</dbReference>
<keyword evidence="4" id="KW-0648">Protein biosynthesis</keyword>
<reference evidence="4 5" key="1">
    <citation type="journal article" date="2021" name="Elife">
        <title>Chloroplast acquisition without the gene transfer in kleptoplastic sea slugs, Plakobranchus ocellatus.</title>
        <authorList>
            <person name="Maeda T."/>
            <person name="Takahashi S."/>
            <person name="Yoshida T."/>
            <person name="Shimamura S."/>
            <person name="Takaki Y."/>
            <person name="Nagai Y."/>
            <person name="Toyoda A."/>
            <person name="Suzuki Y."/>
            <person name="Arimoto A."/>
            <person name="Ishii H."/>
            <person name="Satoh N."/>
            <person name="Nishiyama T."/>
            <person name="Hasebe M."/>
            <person name="Maruyama T."/>
            <person name="Minagawa J."/>
            <person name="Obokata J."/>
            <person name="Shigenobu S."/>
        </authorList>
    </citation>
    <scope>NUCLEOTIDE SEQUENCE [LARGE SCALE GENOMIC DNA]</scope>
</reference>
<comment type="subcellular location">
    <subcellularLocation>
        <location evidence="1">Nucleus</location>
    </subcellularLocation>
</comment>
<evidence type="ECO:0000313" key="4">
    <source>
        <dbReference type="EMBL" id="GFN76202.1"/>
    </source>
</evidence>
<dbReference type="PANTHER" id="PTHR13129">
    <property type="entry name" value="VPRBP PROTEIN-RELATED"/>
    <property type="match status" value="1"/>
</dbReference>
<accession>A0AAV3Y0N4</accession>
<dbReference type="InterPro" id="IPR033270">
    <property type="entry name" value="VPRBP/DCAF1"/>
</dbReference>
<proteinExistence type="predicted"/>
<keyword evidence="2" id="KW-0539">Nucleus</keyword>
<keyword evidence="5" id="KW-1185">Reference proteome</keyword>
<dbReference type="GO" id="GO:0080008">
    <property type="term" value="C:Cul4-RING E3 ubiquitin ligase complex"/>
    <property type="evidence" value="ECO:0007669"/>
    <property type="project" value="TreeGrafter"/>
</dbReference>